<keyword evidence="1 3" id="KW-0597">Phosphoprotein</keyword>
<feature type="domain" description="Response regulatory" evidence="4">
    <location>
        <begin position="279"/>
        <end position="393"/>
    </location>
</feature>
<dbReference type="PANTHER" id="PTHR44591:SF14">
    <property type="entry name" value="PROTEIN PILG"/>
    <property type="match status" value="1"/>
</dbReference>
<evidence type="ECO:0000313" key="6">
    <source>
        <dbReference type="Proteomes" id="UP000318307"/>
    </source>
</evidence>
<dbReference type="SMART" id="SM00448">
    <property type="entry name" value="REC"/>
    <property type="match status" value="1"/>
</dbReference>
<keyword evidence="2" id="KW-0902">Two-component regulatory system</keyword>
<dbReference type="CDD" id="cd00156">
    <property type="entry name" value="REC"/>
    <property type="match status" value="1"/>
</dbReference>
<dbReference type="SUPFAM" id="SSF52172">
    <property type="entry name" value="CheY-like"/>
    <property type="match status" value="1"/>
</dbReference>
<dbReference type="Gene3D" id="3.40.50.300">
    <property type="entry name" value="P-loop containing nucleotide triphosphate hydrolases"/>
    <property type="match status" value="1"/>
</dbReference>
<dbReference type="Pfam" id="PF13189">
    <property type="entry name" value="Cytidylate_kin2"/>
    <property type="match status" value="1"/>
</dbReference>
<evidence type="ECO:0000313" key="5">
    <source>
        <dbReference type="EMBL" id="TWI74141.1"/>
    </source>
</evidence>
<dbReference type="Gene3D" id="3.40.50.2300">
    <property type="match status" value="1"/>
</dbReference>
<dbReference type="InterPro" id="IPR050595">
    <property type="entry name" value="Bact_response_regulator"/>
</dbReference>
<dbReference type="EMBL" id="VLLC01000006">
    <property type="protein sequence ID" value="TWI74141.1"/>
    <property type="molecule type" value="Genomic_DNA"/>
</dbReference>
<accession>A0A562RYH0</accession>
<dbReference type="InterPro" id="IPR027417">
    <property type="entry name" value="P-loop_NTPase"/>
</dbReference>
<evidence type="ECO:0000256" key="1">
    <source>
        <dbReference type="ARBA" id="ARBA00022553"/>
    </source>
</evidence>
<evidence type="ECO:0000259" key="4">
    <source>
        <dbReference type="PROSITE" id="PS50110"/>
    </source>
</evidence>
<dbReference type="PANTHER" id="PTHR44591">
    <property type="entry name" value="STRESS RESPONSE REGULATOR PROTEIN 1"/>
    <property type="match status" value="1"/>
</dbReference>
<sequence length="403" mass="46181">MTILSLFSVRYAGSESLVDDLCQKTRSRLFRDTDIIERCSLRHHIKPATLKKALYSGTSVFNNFTHEKEYATACLRATLADLLETEGQIFTGHTALLLPFSLSHVLRIHITAGHRWRIMQARAMGTTEKEAEEEIRRHDTITALWTRHLWKKPSMDKDHFHMMLTMDKAENPLEEILETMAQPRHQITKEGRWAMEDFRLRTRVELELNLAGHDVAVDVFQGRGRPTIEKKFPRPSKLAEELHSIVRASPGVQEVEICMGPVSADARNYHRYDAAVACKVLLVDDEKEFVQTLSERLRMREYPSHAVFSGQEALDLLEEDAPDVMVLDLMMPGINGFEVLRRTKQSYPEIEIIILSGHGSETDRQRCMDMGAFACLQKPADINELKAVINEAHARILKRRETP</sequence>
<organism evidence="5 6">
    <name type="scientific">Desulfobotulus alkaliphilus</name>
    <dbReference type="NCBI Taxonomy" id="622671"/>
    <lineage>
        <taxon>Bacteria</taxon>
        <taxon>Pseudomonadati</taxon>
        <taxon>Thermodesulfobacteriota</taxon>
        <taxon>Desulfobacteria</taxon>
        <taxon>Desulfobacterales</taxon>
        <taxon>Desulfobacteraceae</taxon>
        <taxon>Desulfobotulus</taxon>
    </lineage>
</organism>
<dbReference type="InterPro" id="IPR011006">
    <property type="entry name" value="CheY-like_superfamily"/>
</dbReference>
<dbReference type="Pfam" id="PF00072">
    <property type="entry name" value="Response_reg"/>
    <property type="match status" value="1"/>
</dbReference>
<evidence type="ECO:0000256" key="3">
    <source>
        <dbReference type="PROSITE-ProRule" id="PRU00169"/>
    </source>
</evidence>
<dbReference type="GO" id="GO:0000160">
    <property type="term" value="P:phosphorelay signal transduction system"/>
    <property type="evidence" value="ECO:0007669"/>
    <property type="project" value="UniProtKB-KW"/>
</dbReference>
<name>A0A562RYH0_9BACT</name>
<dbReference type="RefSeq" id="WP_144683102.1">
    <property type="nucleotide sequence ID" value="NZ_VLLC01000006.1"/>
</dbReference>
<dbReference type="AlphaFoldDB" id="A0A562RYH0"/>
<dbReference type="OrthoDB" id="9788090at2"/>
<dbReference type="PROSITE" id="PS50110">
    <property type="entry name" value="RESPONSE_REGULATORY"/>
    <property type="match status" value="1"/>
</dbReference>
<dbReference type="InterPro" id="IPR001789">
    <property type="entry name" value="Sig_transdc_resp-reg_receiver"/>
</dbReference>
<dbReference type="Proteomes" id="UP000318307">
    <property type="component" value="Unassembled WGS sequence"/>
</dbReference>
<protein>
    <submittedName>
        <fullName evidence="5">Response regulator receiver domain-containing protein</fullName>
    </submittedName>
</protein>
<keyword evidence="6" id="KW-1185">Reference proteome</keyword>
<comment type="caution">
    <text evidence="5">The sequence shown here is derived from an EMBL/GenBank/DDBJ whole genome shotgun (WGS) entry which is preliminary data.</text>
</comment>
<reference evidence="5 6" key="1">
    <citation type="submission" date="2019-07" db="EMBL/GenBank/DDBJ databases">
        <title>Genome sequencing of 100 strains of the haloalkaliphilic chemolithoautotrophic sulfur-oxidizing bacterium Thioalkalivibrio.</title>
        <authorList>
            <person name="Muyzer G."/>
        </authorList>
    </citation>
    <scope>NUCLEOTIDE SEQUENCE [LARGE SCALE GENOMIC DNA]</scope>
    <source>
        <strain evidence="5 6">ASO4-4</strain>
    </source>
</reference>
<proteinExistence type="predicted"/>
<gene>
    <name evidence="5" type="ORF">LZ24_01081</name>
</gene>
<evidence type="ECO:0000256" key="2">
    <source>
        <dbReference type="ARBA" id="ARBA00023012"/>
    </source>
</evidence>
<feature type="modified residue" description="4-aspartylphosphate" evidence="3">
    <location>
        <position position="328"/>
    </location>
</feature>